<keyword evidence="4" id="KW-1185">Reference proteome</keyword>
<dbReference type="InterPro" id="IPR036513">
    <property type="entry name" value="STAS_dom_sf"/>
</dbReference>
<dbReference type="InterPro" id="IPR051932">
    <property type="entry name" value="Bact_StressResp_Reg"/>
</dbReference>
<dbReference type="EMBL" id="CP012159">
    <property type="protein sequence ID" value="AKT38812.1"/>
    <property type="molecule type" value="Genomic_DNA"/>
</dbReference>
<reference evidence="3 4" key="1">
    <citation type="submission" date="2015-07" db="EMBL/GenBank/DDBJ databases">
        <title>Genome analysis of myxobacterium Chondromyces crocatus Cm c5 reveals a high potential for natural compound synthesis and the genetic basis for the loss of fruiting body formation.</title>
        <authorList>
            <person name="Zaburannyi N."/>
            <person name="Bunk B."/>
            <person name="Maier J."/>
            <person name="Overmann J."/>
            <person name="Mueller R."/>
        </authorList>
    </citation>
    <scope>NUCLEOTIDE SEQUENCE [LARGE SCALE GENOMIC DNA]</scope>
    <source>
        <strain evidence="3 4">Cm c5</strain>
    </source>
</reference>
<dbReference type="InterPro" id="IPR002645">
    <property type="entry name" value="STAS_dom"/>
</dbReference>
<sequence length="245" mass="26175">MTRPRDGEEELVKDGEVEGPLTSRLSAEELKLVRSIGAWMLRLLQGRYDEVPVVSPKRDELGILANMVGRVATSLQVAREKEISHRSALEEKVRELEDARAQQEELIALIRQLSCPVLDVEEGMLLVPLVGEVDAARAELVTTALLSRASATGADTVILDVTGVARLVGHVATLLAQAAQAVRLIGAQTIVCGLSPESAREAVAEGLDFAGLTPCSTLASALAIARRQRQSRRGGGMTAPASSRR</sequence>
<organism evidence="3 4">
    <name type="scientific">Chondromyces crocatus</name>
    <dbReference type="NCBI Taxonomy" id="52"/>
    <lineage>
        <taxon>Bacteria</taxon>
        <taxon>Pseudomonadati</taxon>
        <taxon>Myxococcota</taxon>
        <taxon>Polyangia</taxon>
        <taxon>Polyangiales</taxon>
        <taxon>Polyangiaceae</taxon>
        <taxon>Chondromyces</taxon>
    </lineage>
</organism>
<protein>
    <recommendedName>
        <fullName evidence="2">STAS domain-containing protein</fullName>
    </recommendedName>
</protein>
<proteinExistence type="predicted"/>
<dbReference type="SUPFAM" id="SSF52091">
    <property type="entry name" value="SpoIIaa-like"/>
    <property type="match status" value="1"/>
</dbReference>
<evidence type="ECO:0000259" key="2">
    <source>
        <dbReference type="PROSITE" id="PS50801"/>
    </source>
</evidence>
<evidence type="ECO:0000313" key="3">
    <source>
        <dbReference type="EMBL" id="AKT38812.1"/>
    </source>
</evidence>
<evidence type="ECO:0000256" key="1">
    <source>
        <dbReference type="SAM" id="Coils"/>
    </source>
</evidence>
<gene>
    <name evidence="3" type="ORF">CMC5_029580</name>
</gene>
<dbReference type="KEGG" id="ccro:CMC5_029580"/>
<evidence type="ECO:0000313" key="4">
    <source>
        <dbReference type="Proteomes" id="UP000067626"/>
    </source>
</evidence>
<dbReference type="PANTHER" id="PTHR33745:SF1">
    <property type="entry name" value="RSBT ANTAGONIST PROTEIN RSBS"/>
    <property type="match status" value="1"/>
</dbReference>
<dbReference type="Proteomes" id="UP000067626">
    <property type="component" value="Chromosome"/>
</dbReference>
<accession>A0A0K1EDQ2</accession>
<dbReference type="PROSITE" id="PS50801">
    <property type="entry name" value="STAS"/>
    <property type="match status" value="1"/>
</dbReference>
<dbReference type="CDD" id="cd07041">
    <property type="entry name" value="STAS_RsbR_RsbS_like"/>
    <property type="match status" value="1"/>
</dbReference>
<feature type="domain" description="STAS" evidence="2">
    <location>
        <begin position="114"/>
        <end position="225"/>
    </location>
</feature>
<name>A0A0K1EDQ2_CHOCO</name>
<dbReference type="Gene3D" id="3.30.750.24">
    <property type="entry name" value="STAS domain"/>
    <property type="match status" value="1"/>
</dbReference>
<dbReference type="PANTHER" id="PTHR33745">
    <property type="entry name" value="RSBT ANTAGONIST PROTEIN RSBS-RELATED"/>
    <property type="match status" value="1"/>
</dbReference>
<feature type="coiled-coil region" evidence="1">
    <location>
        <begin position="79"/>
        <end position="113"/>
    </location>
</feature>
<dbReference type="STRING" id="52.CMC5_029580"/>
<keyword evidence="1" id="KW-0175">Coiled coil</keyword>
<dbReference type="AlphaFoldDB" id="A0A0K1EDQ2"/>
<dbReference type="Pfam" id="PF01740">
    <property type="entry name" value="STAS"/>
    <property type="match status" value="1"/>
</dbReference>